<proteinExistence type="predicted"/>
<protein>
    <recommendedName>
        <fullName evidence="5">Transmembrane protein</fullName>
    </recommendedName>
</protein>
<evidence type="ECO:0000256" key="1">
    <source>
        <dbReference type="SAM" id="Phobius"/>
    </source>
</evidence>
<evidence type="ECO:0000313" key="3">
    <source>
        <dbReference type="EMBL" id="KAH0577331.1"/>
    </source>
</evidence>
<keyword evidence="1" id="KW-0472">Membrane</keyword>
<dbReference type="AlphaFoldDB" id="V6M0G1"/>
<organism evidence="2">
    <name type="scientific">Spironucleus salmonicida</name>
    <dbReference type="NCBI Taxonomy" id="348837"/>
    <lineage>
        <taxon>Eukaryota</taxon>
        <taxon>Metamonada</taxon>
        <taxon>Diplomonadida</taxon>
        <taxon>Hexamitidae</taxon>
        <taxon>Hexamitinae</taxon>
        <taxon>Spironucleus</taxon>
    </lineage>
</organism>
<dbReference type="VEuPathDB" id="GiardiaDB:SS50377_20682"/>
<sequence length="496" mass="57176">MIVIITQLITIDNCYTIQTQFKIQALLNVVSLHLYPTGDVQCNSFPPGVIFELRFSDSTLDIQTTLINFTTNTDLIVTFQVGQVSDYFGIQAVSFYLKSYSHVYFQQVQEVTLTRSDSSYVIERVNKSEYDDKLLHFEVILNPVIVEPVTNVAFTICIVNCQTFYQNIITTLESTISFNISMPDFSDRISLFGIQSQLLTIYYGDLVQDSAETDQFLISESYLTPIGVITDAFLYSDGVFVHIKVDTNFKKFAQTFQYVNMNFKFSTCSYNLIMPIDQFLSDDDDISLFLNQNQFLDKSTFLQCAIQSYAENSAIILGINLVNRGHMARYILMAETGRTCFFDSIFSLNNNIMKLYSKVVQDCELKTGNYTLLIQGYISLEHQLEDNYQVLLTKNIFFNASDTEFKVNFLKNQQLIEKMQKMYSTSFLLLLKGEAEDDCFMQILISLNDEYYFFMSLQMAIVMIITVVVCFIQFSLKYKCLKTYQKVKNINSDDML</sequence>
<evidence type="ECO:0000313" key="4">
    <source>
        <dbReference type="Proteomes" id="UP000018208"/>
    </source>
</evidence>
<reference evidence="3" key="2">
    <citation type="submission" date="2020-12" db="EMBL/GenBank/DDBJ databases">
        <title>New Spironucleus salmonicida genome in near-complete chromosomes.</title>
        <authorList>
            <person name="Xu F."/>
            <person name="Kurt Z."/>
            <person name="Jimenez-Gonzalez A."/>
            <person name="Astvaldsson A."/>
            <person name="Andersson J.O."/>
            <person name="Svard S.G."/>
        </authorList>
    </citation>
    <scope>NUCLEOTIDE SEQUENCE</scope>
    <source>
        <strain evidence="3">ATCC 50377</strain>
    </source>
</reference>
<evidence type="ECO:0000313" key="2">
    <source>
        <dbReference type="EMBL" id="EST49531.1"/>
    </source>
</evidence>
<dbReference type="Proteomes" id="UP000018208">
    <property type="component" value="Unassembled WGS sequence"/>
</dbReference>
<dbReference type="EMBL" id="KI545949">
    <property type="protein sequence ID" value="EST49531.1"/>
    <property type="molecule type" value="Genomic_DNA"/>
</dbReference>
<reference evidence="2 3" key="1">
    <citation type="journal article" date="2014" name="PLoS Genet.">
        <title>The Genome of Spironucleus salmonicida Highlights a Fish Pathogen Adapted to Fluctuating Environments.</title>
        <authorList>
            <person name="Xu F."/>
            <person name="Jerlstrom-Hultqvist J."/>
            <person name="Einarsson E."/>
            <person name="Astvaldsson A."/>
            <person name="Svard S.G."/>
            <person name="Andersson J.O."/>
        </authorList>
    </citation>
    <scope>NUCLEOTIDE SEQUENCE</scope>
    <source>
        <strain evidence="3">ATCC 50377</strain>
    </source>
</reference>
<dbReference type="EMBL" id="AUWU02000001">
    <property type="protein sequence ID" value="KAH0577331.1"/>
    <property type="molecule type" value="Genomic_DNA"/>
</dbReference>
<name>V6M0G1_9EUKA</name>
<keyword evidence="1" id="KW-0812">Transmembrane</keyword>
<keyword evidence="4" id="KW-1185">Reference proteome</keyword>
<feature type="transmembrane region" description="Helical" evidence="1">
    <location>
        <begin position="451"/>
        <end position="476"/>
    </location>
</feature>
<keyword evidence="1" id="KW-1133">Transmembrane helix</keyword>
<gene>
    <name evidence="2" type="ORF">SS50377_10135</name>
    <name evidence="3" type="ORF">SS50377_20682</name>
</gene>
<accession>V6M0G1</accession>
<evidence type="ECO:0008006" key="5">
    <source>
        <dbReference type="Google" id="ProtNLM"/>
    </source>
</evidence>